<evidence type="ECO:0000313" key="10">
    <source>
        <dbReference type="Proteomes" id="UP000663828"/>
    </source>
</evidence>
<evidence type="ECO:0000313" key="11">
    <source>
        <dbReference type="Proteomes" id="UP000663852"/>
    </source>
</evidence>
<keyword evidence="4" id="KW-1133">Transmembrane helix</keyword>
<dbReference type="InterPro" id="IPR045242">
    <property type="entry name" value="Syntaxin"/>
</dbReference>
<evidence type="ECO:0000256" key="6">
    <source>
        <dbReference type="SAM" id="Coils"/>
    </source>
</evidence>
<reference evidence="8" key="1">
    <citation type="submission" date="2021-02" db="EMBL/GenBank/DDBJ databases">
        <authorList>
            <person name="Nowell W R."/>
        </authorList>
    </citation>
    <scope>NUCLEOTIDE SEQUENCE</scope>
</reference>
<dbReference type="SMART" id="SM00397">
    <property type="entry name" value="t_SNARE"/>
    <property type="match status" value="1"/>
</dbReference>
<evidence type="ECO:0000259" key="7">
    <source>
        <dbReference type="PROSITE" id="PS50192"/>
    </source>
</evidence>
<evidence type="ECO:0000313" key="8">
    <source>
        <dbReference type="EMBL" id="CAF0740119.1"/>
    </source>
</evidence>
<protein>
    <recommendedName>
        <fullName evidence="7">t-SNARE coiled-coil homology domain-containing protein</fullName>
    </recommendedName>
</protein>
<dbReference type="Gene3D" id="1.20.5.110">
    <property type="match status" value="1"/>
</dbReference>
<dbReference type="GO" id="GO:0006906">
    <property type="term" value="P:vesicle fusion"/>
    <property type="evidence" value="ECO:0007669"/>
    <property type="project" value="TreeGrafter"/>
</dbReference>
<dbReference type="CDD" id="cd00179">
    <property type="entry name" value="SynN"/>
    <property type="match status" value="1"/>
</dbReference>
<comment type="subcellular location">
    <subcellularLocation>
        <location evidence="1">Membrane</location>
        <topology evidence="1">Single-pass type IV membrane protein</topology>
    </subcellularLocation>
</comment>
<keyword evidence="3" id="KW-0812">Transmembrane</keyword>
<evidence type="ECO:0000256" key="5">
    <source>
        <dbReference type="ARBA" id="ARBA00023136"/>
    </source>
</evidence>
<sequence length="299" mass="34782">MVKDRLQELKSKMRRSDEGQSISLMHYYSIINAAEPFMDDFFNDLNATRSHIQQISELVEQVGQLQNILLTSDVTPGIKQELEKTMKEIKQSGNDIRMKLKHMKEVQEMDSTCNRGNVRQRIMDGQIDACIKYFCAIMNRYYELVVTYREQCKTRLVRQLEIANISRTDEEVEEILAKGHATLFPEVIIELQDARQNLADMKSRQENLNTLENDIEQLRDIFLDLTYLIYSQNEQVHSIEEAVLNAKLGIKPFRRLPHPKQKSDLSSLKFSRKKYLSSVVKVFSKLFATCLCSSRLTCS</sequence>
<dbReference type="SUPFAM" id="SSF47661">
    <property type="entry name" value="t-snare proteins"/>
    <property type="match status" value="1"/>
</dbReference>
<dbReference type="OrthoDB" id="10255013at2759"/>
<dbReference type="Gene3D" id="1.20.58.70">
    <property type="match status" value="1"/>
</dbReference>
<evidence type="ECO:0000313" key="9">
    <source>
        <dbReference type="EMBL" id="CAF1432122.1"/>
    </source>
</evidence>
<dbReference type="InterPro" id="IPR006011">
    <property type="entry name" value="Syntaxin_N"/>
</dbReference>
<dbReference type="GO" id="GO:0006886">
    <property type="term" value="P:intracellular protein transport"/>
    <property type="evidence" value="ECO:0007669"/>
    <property type="project" value="TreeGrafter"/>
</dbReference>
<evidence type="ECO:0000256" key="2">
    <source>
        <dbReference type="ARBA" id="ARBA00009063"/>
    </source>
</evidence>
<gene>
    <name evidence="8" type="ORF">EDS130_LOCUS1675</name>
    <name evidence="9" type="ORF">XAT740_LOCUS35838</name>
</gene>
<dbReference type="Proteomes" id="UP000663828">
    <property type="component" value="Unassembled WGS sequence"/>
</dbReference>
<organism evidence="8 11">
    <name type="scientific">Adineta ricciae</name>
    <name type="common">Rotifer</name>
    <dbReference type="NCBI Taxonomy" id="249248"/>
    <lineage>
        <taxon>Eukaryota</taxon>
        <taxon>Metazoa</taxon>
        <taxon>Spiralia</taxon>
        <taxon>Gnathifera</taxon>
        <taxon>Rotifera</taxon>
        <taxon>Eurotatoria</taxon>
        <taxon>Bdelloidea</taxon>
        <taxon>Adinetida</taxon>
        <taxon>Adinetidae</taxon>
        <taxon>Adineta</taxon>
    </lineage>
</organism>
<dbReference type="GO" id="GO:0005484">
    <property type="term" value="F:SNAP receptor activity"/>
    <property type="evidence" value="ECO:0007669"/>
    <property type="project" value="TreeGrafter"/>
</dbReference>
<comment type="caution">
    <text evidence="8">The sequence shown here is derived from an EMBL/GenBank/DDBJ whole genome shotgun (WGS) entry which is preliminary data.</text>
</comment>
<dbReference type="GO" id="GO:0048278">
    <property type="term" value="P:vesicle docking"/>
    <property type="evidence" value="ECO:0007669"/>
    <property type="project" value="TreeGrafter"/>
</dbReference>
<feature type="coiled-coil region" evidence="6">
    <location>
        <begin position="191"/>
        <end position="221"/>
    </location>
</feature>
<dbReference type="EMBL" id="CAJNOJ010000004">
    <property type="protein sequence ID" value="CAF0740119.1"/>
    <property type="molecule type" value="Genomic_DNA"/>
</dbReference>
<dbReference type="InterPro" id="IPR010989">
    <property type="entry name" value="SNARE"/>
</dbReference>
<dbReference type="GO" id="GO:0000149">
    <property type="term" value="F:SNARE binding"/>
    <property type="evidence" value="ECO:0007669"/>
    <property type="project" value="TreeGrafter"/>
</dbReference>
<dbReference type="AlphaFoldDB" id="A0A813NKJ6"/>
<comment type="similarity">
    <text evidence="2">Belongs to the syntaxin family.</text>
</comment>
<dbReference type="SMART" id="SM00503">
    <property type="entry name" value="SynN"/>
    <property type="match status" value="1"/>
</dbReference>
<dbReference type="Proteomes" id="UP000663852">
    <property type="component" value="Unassembled WGS sequence"/>
</dbReference>
<keyword evidence="10" id="KW-1185">Reference proteome</keyword>
<dbReference type="PROSITE" id="PS50192">
    <property type="entry name" value="T_SNARE"/>
    <property type="match status" value="1"/>
</dbReference>
<dbReference type="GO" id="GO:0006887">
    <property type="term" value="P:exocytosis"/>
    <property type="evidence" value="ECO:0007669"/>
    <property type="project" value="TreeGrafter"/>
</dbReference>
<name>A0A813NKJ6_ADIRI</name>
<dbReference type="GO" id="GO:0005886">
    <property type="term" value="C:plasma membrane"/>
    <property type="evidence" value="ECO:0007669"/>
    <property type="project" value="TreeGrafter"/>
</dbReference>
<dbReference type="PANTHER" id="PTHR19957:SF307">
    <property type="entry name" value="PROTEIN SSO1-RELATED"/>
    <property type="match status" value="1"/>
</dbReference>
<dbReference type="GO" id="GO:0031201">
    <property type="term" value="C:SNARE complex"/>
    <property type="evidence" value="ECO:0007669"/>
    <property type="project" value="TreeGrafter"/>
</dbReference>
<dbReference type="PANTHER" id="PTHR19957">
    <property type="entry name" value="SYNTAXIN"/>
    <property type="match status" value="1"/>
</dbReference>
<evidence type="ECO:0000256" key="3">
    <source>
        <dbReference type="ARBA" id="ARBA00022692"/>
    </source>
</evidence>
<accession>A0A813NKJ6</accession>
<dbReference type="GO" id="GO:0012505">
    <property type="term" value="C:endomembrane system"/>
    <property type="evidence" value="ECO:0007669"/>
    <property type="project" value="TreeGrafter"/>
</dbReference>
<dbReference type="Pfam" id="PF00804">
    <property type="entry name" value="Syntaxin"/>
    <property type="match status" value="1"/>
</dbReference>
<keyword evidence="5" id="KW-0472">Membrane</keyword>
<dbReference type="InterPro" id="IPR000727">
    <property type="entry name" value="T_SNARE_dom"/>
</dbReference>
<dbReference type="EMBL" id="CAJNOR010003628">
    <property type="protein sequence ID" value="CAF1432122.1"/>
    <property type="molecule type" value="Genomic_DNA"/>
</dbReference>
<proteinExistence type="inferred from homology"/>
<keyword evidence="6" id="KW-0175">Coiled coil</keyword>
<feature type="domain" description="T-SNARE coiled-coil homology" evidence="7">
    <location>
        <begin position="198"/>
        <end position="251"/>
    </location>
</feature>
<evidence type="ECO:0000256" key="4">
    <source>
        <dbReference type="ARBA" id="ARBA00022989"/>
    </source>
</evidence>
<evidence type="ECO:0000256" key="1">
    <source>
        <dbReference type="ARBA" id="ARBA00004211"/>
    </source>
</evidence>